<evidence type="ECO:0000313" key="2">
    <source>
        <dbReference type="EMBL" id="KAE8239970.1"/>
    </source>
</evidence>
<organism evidence="2 3">
    <name type="scientific">Tilletia indica</name>
    <dbReference type="NCBI Taxonomy" id="43049"/>
    <lineage>
        <taxon>Eukaryota</taxon>
        <taxon>Fungi</taxon>
        <taxon>Dikarya</taxon>
        <taxon>Basidiomycota</taxon>
        <taxon>Ustilaginomycotina</taxon>
        <taxon>Exobasidiomycetes</taxon>
        <taxon>Tilletiales</taxon>
        <taxon>Tilletiaceae</taxon>
        <taxon>Tilletia</taxon>
    </lineage>
</organism>
<feature type="compositionally biased region" description="Acidic residues" evidence="1">
    <location>
        <begin position="49"/>
        <end position="66"/>
    </location>
</feature>
<evidence type="ECO:0000313" key="3">
    <source>
        <dbReference type="Proteomes" id="UP000077521"/>
    </source>
</evidence>
<protein>
    <submittedName>
        <fullName evidence="2">Uncharacterized protein</fullName>
    </submittedName>
</protein>
<keyword evidence="3" id="KW-1185">Reference proteome</keyword>
<name>A0A177T537_9BASI</name>
<sequence>MVTQKNQKARKWRKKSLWYYVRVSDLCSEAVANGEFALDPALGSPDGDLGADDDEEVEDADDDSADEDKKGKKRAVSSSTTTQRPKKRQAGSDQFDRMIDVLSEMVDAEAGPSRARVEDPVEAATRVLLEMDADEFEADDVARLIGHFAANAGSARAYVTLAISQTTTTAEIRGSYLQQILAGIMLV</sequence>
<dbReference type="EMBL" id="LWDF02001185">
    <property type="protein sequence ID" value="KAE8239970.1"/>
    <property type="molecule type" value="Genomic_DNA"/>
</dbReference>
<gene>
    <name evidence="2" type="ORF">A4X13_0g7994</name>
</gene>
<dbReference type="Proteomes" id="UP000077521">
    <property type="component" value="Unassembled WGS sequence"/>
</dbReference>
<accession>A0A177T537</accession>
<reference evidence="2" key="1">
    <citation type="submission" date="2016-04" db="EMBL/GenBank/DDBJ databases">
        <authorList>
            <person name="Nguyen H.D."/>
            <person name="Samba Siva P."/>
            <person name="Cullis J."/>
            <person name="Levesque C.A."/>
            <person name="Hambleton S."/>
        </authorList>
    </citation>
    <scope>NUCLEOTIDE SEQUENCE</scope>
    <source>
        <strain evidence="2">DAOMC 236416</strain>
    </source>
</reference>
<dbReference type="AlphaFoldDB" id="A0A177T537"/>
<feature type="region of interest" description="Disordered" evidence="1">
    <location>
        <begin position="37"/>
        <end position="94"/>
    </location>
</feature>
<reference evidence="2" key="2">
    <citation type="journal article" date="2019" name="IMA Fungus">
        <title>Genome sequencing and comparison of five Tilletia species to identify candidate genes for the detection of regulated species infecting wheat.</title>
        <authorList>
            <person name="Nguyen H.D.T."/>
            <person name="Sultana T."/>
            <person name="Kesanakurti P."/>
            <person name="Hambleton S."/>
        </authorList>
    </citation>
    <scope>NUCLEOTIDE SEQUENCE</scope>
    <source>
        <strain evidence="2">DAOMC 236416</strain>
    </source>
</reference>
<evidence type="ECO:0000256" key="1">
    <source>
        <dbReference type="SAM" id="MobiDB-lite"/>
    </source>
</evidence>
<comment type="caution">
    <text evidence="2">The sequence shown here is derived from an EMBL/GenBank/DDBJ whole genome shotgun (WGS) entry which is preliminary data.</text>
</comment>
<proteinExistence type="predicted"/>